<dbReference type="RefSeq" id="WP_182663940.1">
    <property type="nucleotide sequence ID" value="NZ_VKHS01000285.1"/>
</dbReference>
<dbReference type="PANTHER" id="PTHR43133:SF50">
    <property type="entry name" value="ECF RNA POLYMERASE SIGMA FACTOR SIGM"/>
    <property type="match status" value="1"/>
</dbReference>
<dbReference type="AlphaFoldDB" id="A0A7W3XWV1"/>
<evidence type="ECO:0000259" key="7">
    <source>
        <dbReference type="Pfam" id="PF08281"/>
    </source>
</evidence>
<dbReference type="InterPro" id="IPR013325">
    <property type="entry name" value="RNA_pol_sigma_r2"/>
</dbReference>
<dbReference type="NCBIfam" id="TIGR02937">
    <property type="entry name" value="sigma70-ECF"/>
    <property type="match status" value="1"/>
</dbReference>
<sequence>MRHAEEARFRRFAVEQARPLRRTAYLLCGDWHLAEDLAQTALVKMYRTWHRLERTGELGPYVRRVLLRTWLDERRKPWRRAESSCERLPETADPATGPDDVIHRMDVADLVRRALLALPPGQRAVIVLRYFEDLSVADTAAALRRSEGNVKSQTSRGLARLRRALGEAGVSTGLLGPVRAGGAGARHPAGCGAGRGGGAGAHPGGKGIGS</sequence>
<dbReference type="GO" id="GO:0003677">
    <property type="term" value="F:DNA binding"/>
    <property type="evidence" value="ECO:0007669"/>
    <property type="project" value="UniProtKB-KW"/>
</dbReference>
<dbReference type="Pfam" id="PF08281">
    <property type="entry name" value="Sigma70_r4_2"/>
    <property type="match status" value="1"/>
</dbReference>
<dbReference type="EMBL" id="VKHS01000285">
    <property type="protein sequence ID" value="MBB0230465.1"/>
    <property type="molecule type" value="Genomic_DNA"/>
</dbReference>
<evidence type="ECO:0000256" key="4">
    <source>
        <dbReference type="ARBA" id="ARBA00023125"/>
    </source>
</evidence>
<gene>
    <name evidence="8" type="ORF">FOE67_13315</name>
</gene>
<dbReference type="InterPro" id="IPR014284">
    <property type="entry name" value="RNA_pol_sigma-70_dom"/>
</dbReference>
<keyword evidence="9" id="KW-1185">Reference proteome</keyword>
<reference evidence="9" key="1">
    <citation type="submission" date="2019-10" db="EMBL/GenBank/DDBJ databases">
        <title>Streptomyces sp. nov., a novel actinobacterium isolated from alkaline environment.</title>
        <authorList>
            <person name="Golinska P."/>
        </authorList>
    </citation>
    <scope>NUCLEOTIDE SEQUENCE [LARGE SCALE GENOMIC DNA]</scope>
    <source>
        <strain evidence="9">DSM 42108</strain>
    </source>
</reference>
<feature type="domain" description="RNA polymerase sigma-70 region 2" evidence="6">
    <location>
        <begin position="17"/>
        <end position="79"/>
    </location>
</feature>
<dbReference type="NCBIfam" id="TIGR02983">
    <property type="entry name" value="SigE-fam_strep"/>
    <property type="match status" value="1"/>
</dbReference>
<name>A0A7W3XWV1_9ACTN</name>
<dbReference type="GO" id="GO:0016987">
    <property type="term" value="F:sigma factor activity"/>
    <property type="evidence" value="ECO:0007669"/>
    <property type="project" value="UniProtKB-KW"/>
</dbReference>
<dbReference type="Proteomes" id="UP000530234">
    <property type="component" value="Unassembled WGS sequence"/>
</dbReference>
<dbReference type="Pfam" id="PF04542">
    <property type="entry name" value="Sigma70_r2"/>
    <property type="match status" value="1"/>
</dbReference>
<dbReference type="Gene3D" id="1.10.1740.10">
    <property type="match status" value="1"/>
</dbReference>
<comment type="similarity">
    <text evidence="1">Belongs to the sigma-70 factor family. ECF subfamily.</text>
</comment>
<dbReference type="InterPro" id="IPR014325">
    <property type="entry name" value="RNA_pol_sigma-E_actinobac"/>
</dbReference>
<evidence type="ECO:0000259" key="6">
    <source>
        <dbReference type="Pfam" id="PF04542"/>
    </source>
</evidence>
<evidence type="ECO:0000256" key="5">
    <source>
        <dbReference type="ARBA" id="ARBA00023163"/>
    </source>
</evidence>
<dbReference type="GO" id="GO:0006352">
    <property type="term" value="P:DNA-templated transcription initiation"/>
    <property type="evidence" value="ECO:0007669"/>
    <property type="project" value="InterPro"/>
</dbReference>
<evidence type="ECO:0000256" key="1">
    <source>
        <dbReference type="ARBA" id="ARBA00010641"/>
    </source>
</evidence>
<feature type="domain" description="RNA polymerase sigma factor 70 region 4 type 2" evidence="7">
    <location>
        <begin position="110"/>
        <end position="161"/>
    </location>
</feature>
<dbReference type="SUPFAM" id="SSF88659">
    <property type="entry name" value="Sigma3 and sigma4 domains of RNA polymerase sigma factors"/>
    <property type="match status" value="1"/>
</dbReference>
<evidence type="ECO:0000256" key="3">
    <source>
        <dbReference type="ARBA" id="ARBA00023082"/>
    </source>
</evidence>
<accession>A0A7W3XWV1</accession>
<evidence type="ECO:0000256" key="2">
    <source>
        <dbReference type="ARBA" id="ARBA00023015"/>
    </source>
</evidence>
<keyword evidence="5" id="KW-0804">Transcription</keyword>
<dbReference type="InterPro" id="IPR013249">
    <property type="entry name" value="RNA_pol_sigma70_r4_t2"/>
</dbReference>
<organism evidence="8 9">
    <name type="scientific">Streptomyces calidiresistens</name>
    <dbReference type="NCBI Taxonomy" id="1485586"/>
    <lineage>
        <taxon>Bacteria</taxon>
        <taxon>Bacillati</taxon>
        <taxon>Actinomycetota</taxon>
        <taxon>Actinomycetes</taxon>
        <taxon>Kitasatosporales</taxon>
        <taxon>Streptomycetaceae</taxon>
        <taxon>Streptomyces</taxon>
    </lineage>
</organism>
<dbReference type="SUPFAM" id="SSF88946">
    <property type="entry name" value="Sigma2 domain of RNA polymerase sigma factors"/>
    <property type="match status" value="1"/>
</dbReference>
<dbReference type="InterPro" id="IPR036388">
    <property type="entry name" value="WH-like_DNA-bd_sf"/>
</dbReference>
<keyword evidence="2" id="KW-0805">Transcription regulation</keyword>
<keyword evidence="3" id="KW-0731">Sigma factor</keyword>
<dbReference type="PANTHER" id="PTHR43133">
    <property type="entry name" value="RNA POLYMERASE ECF-TYPE SIGMA FACTO"/>
    <property type="match status" value="1"/>
</dbReference>
<dbReference type="Gene3D" id="1.10.10.10">
    <property type="entry name" value="Winged helix-like DNA-binding domain superfamily/Winged helix DNA-binding domain"/>
    <property type="match status" value="1"/>
</dbReference>
<evidence type="ECO:0000313" key="9">
    <source>
        <dbReference type="Proteomes" id="UP000530234"/>
    </source>
</evidence>
<comment type="caution">
    <text evidence="8">The sequence shown here is derived from an EMBL/GenBank/DDBJ whole genome shotgun (WGS) entry which is preliminary data.</text>
</comment>
<protein>
    <submittedName>
        <fullName evidence="8">SigE family RNA polymerase sigma factor</fullName>
    </submittedName>
</protein>
<keyword evidence="4" id="KW-0238">DNA-binding</keyword>
<dbReference type="InterPro" id="IPR039425">
    <property type="entry name" value="RNA_pol_sigma-70-like"/>
</dbReference>
<dbReference type="InterPro" id="IPR013324">
    <property type="entry name" value="RNA_pol_sigma_r3/r4-like"/>
</dbReference>
<dbReference type="CDD" id="cd06171">
    <property type="entry name" value="Sigma70_r4"/>
    <property type="match status" value="1"/>
</dbReference>
<proteinExistence type="inferred from homology"/>
<dbReference type="InterPro" id="IPR007627">
    <property type="entry name" value="RNA_pol_sigma70_r2"/>
</dbReference>
<evidence type="ECO:0000313" key="8">
    <source>
        <dbReference type="EMBL" id="MBB0230465.1"/>
    </source>
</evidence>